<protein>
    <submittedName>
        <fullName evidence="1">Uncharacterized protein</fullName>
    </submittedName>
</protein>
<dbReference type="Proteomes" id="UP000627166">
    <property type="component" value="Unassembled WGS sequence"/>
</dbReference>
<accession>A0ABR8YRZ7</accession>
<evidence type="ECO:0000313" key="1">
    <source>
        <dbReference type="EMBL" id="MBD8046644.1"/>
    </source>
</evidence>
<gene>
    <name evidence="1" type="ORF">H9637_06240</name>
</gene>
<name>A0ABR8YRZ7_9CLOT</name>
<dbReference type="EMBL" id="JACSQB010000045">
    <property type="protein sequence ID" value="MBD8046644.1"/>
    <property type="molecule type" value="Genomic_DNA"/>
</dbReference>
<sequence length="129" mass="14960">MLNIIDGNIENSISCGVAHNLESGNIYIETVPGEYAGDELQLSWYLVDENGKVLVKQIHSYDYIYKLNSKTKEVELIKIEEIDGEIEQLYIDEIVKLTKEYTVRNPNVRVYWRLCNGKVHCTNIIYDIM</sequence>
<organism evidence="1 2">
    <name type="scientific">Clostridium faecium</name>
    <dbReference type="NCBI Taxonomy" id="2762223"/>
    <lineage>
        <taxon>Bacteria</taxon>
        <taxon>Bacillati</taxon>
        <taxon>Bacillota</taxon>
        <taxon>Clostridia</taxon>
        <taxon>Eubacteriales</taxon>
        <taxon>Clostridiaceae</taxon>
        <taxon>Clostridium</taxon>
    </lineage>
</organism>
<keyword evidence="2" id="KW-1185">Reference proteome</keyword>
<reference evidence="1 2" key="1">
    <citation type="submission" date="2020-08" db="EMBL/GenBank/DDBJ databases">
        <title>A Genomic Blueprint of the Chicken Gut Microbiome.</title>
        <authorList>
            <person name="Gilroy R."/>
            <person name="Ravi A."/>
            <person name="Getino M."/>
            <person name="Pursley I."/>
            <person name="Horton D.L."/>
            <person name="Alikhan N.-F."/>
            <person name="Baker D."/>
            <person name="Gharbi K."/>
            <person name="Hall N."/>
            <person name="Watson M."/>
            <person name="Adriaenssens E.M."/>
            <person name="Foster-Nyarko E."/>
            <person name="Jarju S."/>
            <person name="Secka A."/>
            <person name="Antonio M."/>
            <person name="Oren A."/>
            <person name="Chaudhuri R."/>
            <person name="La Ragione R.M."/>
            <person name="Hildebrand F."/>
            <person name="Pallen M.J."/>
        </authorList>
    </citation>
    <scope>NUCLEOTIDE SEQUENCE [LARGE SCALE GENOMIC DNA]</scope>
    <source>
        <strain evidence="1 2">N37</strain>
    </source>
</reference>
<dbReference type="RefSeq" id="WP_191739617.1">
    <property type="nucleotide sequence ID" value="NZ_JACSQB010000045.1"/>
</dbReference>
<proteinExistence type="predicted"/>
<comment type="caution">
    <text evidence="1">The sequence shown here is derived from an EMBL/GenBank/DDBJ whole genome shotgun (WGS) entry which is preliminary data.</text>
</comment>
<evidence type="ECO:0000313" key="2">
    <source>
        <dbReference type="Proteomes" id="UP000627166"/>
    </source>
</evidence>